<gene>
    <name evidence="1" type="ORF">MNBD_GAMMA21-2427</name>
</gene>
<evidence type="ECO:0000313" key="1">
    <source>
        <dbReference type="EMBL" id="VAW99948.1"/>
    </source>
</evidence>
<proteinExistence type="predicted"/>
<accession>A0A3B1A2G8</accession>
<organism evidence="1">
    <name type="scientific">hydrothermal vent metagenome</name>
    <dbReference type="NCBI Taxonomy" id="652676"/>
    <lineage>
        <taxon>unclassified sequences</taxon>
        <taxon>metagenomes</taxon>
        <taxon>ecological metagenomes</taxon>
    </lineage>
</organism>
<name>A0A3B1A2G8_9ZZZZ</name>
<sequence>MTKKFKEFRVSLPRTEQSQQYDDTLATVKIQIDIMQNNNHGLYAWLNEVQIYLNRARSQATELSYNQDREFYDE</sequence>
<dbReference type="AlphaFoldDB" id="A0A3B1A2G8"/>
<reference evidence="1" key="1">
    <citation type="submission" date="2018-06" db="EMBL/GenBank/DDBJ databases">
        <authorList>
            <person name="Zhirakovskaya E."/>
        </authorList>
    </citation>
    <scope>NUCLEOTIDE SEQUENCE</scope>
</reference>
<dbReference type="EMBL" id="UOFR01000070">
    <property type="protein sequence ID" value="VAW99948.1"/>
    <property type="molecule type" value="Genomic_DNA"/>
</dbReference>
<protein>
    <submittedName>
        <fullName evidence="1">Uncharacterized protein</fullName>
    </submittedName>
</protein>